<dbReference type="Pfam" id="PF11372">
    <property type="entry name" value="DUF3173"/>
    <property type="match status" value="1"/>
</dbReference>
<dbReference type="EMBL" id="NGKA01000033">
    <property type="protein sequence ID" value="RSU08872.1"/>
    <property type="molecule type" value="Genomic_DNA"/>
</dbReference>
<evidence type="ECO:0000313" key="1">
    <source>
        <dbReference type="EMBL" id="RSU08872.1"/>
    </source>
</evidence>
<name>A0A430AL68_9ENTE</name>
<sequence>MITITKKDLVALGYGPTQSSNIIREAKKLMIKKGHTYYESRKLDRVPKEAIESLLGIKFPDKMNTSYEHKE</sequence>
<evidence type="ECO:0000313" key="2">
    <source>
        <dbReference type="Proteomes" id="UP000287605"/>
    </source>
</evidence>
<dbReference type="AlphaFoldDB" id="A0A430AL68"/>
<dbReference type="Proteomes" id="UP000287605">
    <property type="component" value="Unassembled WGS sequence"/>
</dbReference>
<dbReference type="OrthoDB" id="1915051at2"/>
<dbReference type="RefSeq" id="WP_126810143.1">
    <property type="nucleotide sequence ID" value="NZ_NGKA01000033.1"/>
</dbReference>
<organism evidence="1 2">
    <name type="scientific">Vagococcus elongatus</name>
    <dbReference type="NCBI Taxonomy" id="180344"/>
    <lineage>
        <taxon>Bacteria</taxon>
        <taxon>Bacillati</taxon>
        <taxon>Bacillota</taxon>
        <taxon>Bacilli</taxon>
        <taxon>Lactobacillales</taxon>
        <taxon>Enterococcaceae</taxon>
        <taxon>Vagococcus</taxon>
    </lineage>
</organism>
<keyword evidence="2" id="KW-1185">Reference proteome</keyword>
<proteinExistence type="predicted"/>
<gene>
    <name evidence="1" type="ORF">CBF29_13015</name>
</gene>
<accession>A0A430AL68</accession>
<protein>
    <submittedName>
        <fullName evidence="1">Conjugal transfer protein</fullName>
    </submittedName>
</protein>
<dbReference type="InterPro" id="IPR021512">
    <property type="entry name" value="DUF3173"/>
</dbReference>
<comment type="caution">
    <text evidence="1">The sequence shown here is derived from an EMBL/GenBank/DDBJ whole genome shotgun (WGS) entry which is preliminary data.</text>
</comment>
<reference evidence="1 2" key="1">
    <citation type="submission" date="2017-05" db="EMBL/GenBank/DDBJ databases">
        <title>Vagococcus spp. assemblies.</title>
        <authorList>
            <person name="Gulvik C.A."/>
        </authorList>
    </citation>
    <scope>NUCLEOTIDE SEQUENCE [LARGE SCALE GENOMIC DNA]</scope>
    <source>
        <strain evidence="1 2">CCUG 51432</strain>
    </source>
</reference>